<feature type="compositionally biased region" description="Low complexity" evidence="1">
    <location>
        <begin position="248"/>
        <end position="273"/>
    </location>
</feature>
<feature type="compositionally biased region" description="Basic and acidic residues" evidence="1">
    <location>
        <begin position="858"/>
        <end position="872"/>
    </location>
</feature>
<keyword evidence="2" id="KW-0732">Signal</keyword>
<feature type="compositionally biased region" description="Low complexity" evidence="1">
    <location>
        <begin position="225"/>
        <end position="235"/>
    </location>
</feature>
<reference evidence="4" key="4">
    <citation type="journal article" date="2015" name="G3 (Bethesda)">
        <title>Genome sequences of three phytopathogenic species of the Magnaporthaceae family of fungi.</title>
        <authorList>
            <person name="Okagaki L.H."/>
            <person name="Nunes C.C."/>
            <person name="Sailsbery J."/>
            <person name="Clay B."/>
            <person name="Brown D."/>
            <person name="John T."/>
            <person name="Oh Y."/>
            <person name="Young N."/>
            <person name="Fitzgerald M."/>
            <person name="Haas B.J."/>
            <person name="Zeng Q."/>
            <person name="Young S."/>
            <person name="Adiconis X."/>
            <person name="Fan L."/>
            <person name="Levin J.Z."/>
            <person name="Mitchell T.K."/>
            <person name="Okubara P.A."/>
            <person name="Farman M.L."/>
            <person name="Kohn L.M."/>
            <person name="Birren B."/>
            <person name="Ma L.-J."/>
            <person name="Dean R.A."/>
        </authorList>
    </citation>
    <scope>NUCLEOTIDE SEQUENCE</scope>
    <source>
        <strain evidence="4">R3-111a-1</strain>
    </source>
</reference>
<dbReference type="OrthoDB" id="5243993at2759"/>
<reference evidence="3" key="3">
    <citation type="submission" date="2010-09" db="EMBL/GenBank/DDBJ databases">
        <title>Annotation of Gaeumannomyces graminis var. tritici R3-111a-1.</title>
        <authorList>
            <consortium name="The Broad Institute Genome Sequencing Platform"/>
            <person name="Ma L.-J."/>
            <person name="Dead R."/>
            <person name="Young S.K."/>
            <person name="Zeng Q."/>
            <person name="Gargeya S."/>
            <person name="Fitzgerald M."/>
            <person name="Haas B."/>
            <person name="Abouelleil A."/>
            <person name="Alvarado L."/>
            <person name="Arachchi H.M."/>
            <person name="Berlin A."/>
            <person name="Brown A."/>
            <person name="Chapman S.B."/>
            <person name="Chen Z."/>
            <person name="Dunbar C."/>
            <person name="Freedman E."/>
            <person name="Gearin G."/>
            <person name="Gellesch M."/>
            <person name="Goldberg J."/>
            <person name="Griggs A."/>
            <person name="Gujja S."/>
            <person name="Heiman D."/>
            <person name="Howarth C."/>
            <person name="Larson L."/>
            <person name="Lui A."/>
            <person name="MacDonald P.J.P."/>
            <person name="Mehta T."/>
            <person name="Montmayeur A."/>
            <person name="Murphy C."/>
            <person name="Neiman D."/>
            <person name="Pearson M."/>
            <person name="Priest M."/>
            <person name="Roberts A."/>
            <person name="Saif S."/>
            <person name="Shea T."/>
            <person name="Shenoy N."/>
            <person name="Sisk P."/>
            <person name="Stolte C."/>
            <person name="Sykes S."/>
            <person name="Yandava C."/>
            <person name="Wortman J."/>
            <person name="Nusbaum C."/>
            <person name="Birren B."/>
        </authorList>
    </citation>
    <scope>NUCLEOTIDE SEQUENCE</scope>
    <source>
        <strain evidence="3">R3-111a-1</strain>
    </source>
</reference>
<dbReference type="EMBL" id="GL385397">
    <property type="protein sequence ID" value="EJT75629.1"/>
    <property type="molecule type" value="Genomic_DNA"/>
</dbReference>
<dbReference type="STRING" id="644352.J3NW97"/>
<dbReference type="VEuPathDB" id="FungiDB:GGTG_05562"/>
<evidence type="ECO:0000313" key="3">
    <source>
        <dbReference type="EMBL" id="EJT75629.1"/>
    </source>
</evidence>
<reference evidence="5" key="1">
    <citation type="submission" date="2010-07" db="EMBL/GenBank/DDBJ databases">
        <title>The genome sequence of Gaeumannomyces graminis var. tritici strain R3-111a-1.</title>
        <authorList>
            <consortium name="The Broad Institute Genome Sequencing Platform"/>
            <person name="Ma L.-J."/>
            <person name="Dead R."/>
            <person name="Young S."/>
            <person name="Zeng Q."/>
            <person name="Koehrsen M."/>
            <person name="Alvarado L."/>
            <person name="Berlin A."/>
            <person name="Chapman S.B."/>
            <person name="Chen Z."/>
            <person name="Freedman E."/>
            <person name="Gellesch M."/>
            <person name="Goldberg J."/>
            <person name="Griggs A."/>
            <person name="Gujja S."/>
            <person name="Heilman E.R."/>
            <person name="Heiman D."/>
            <person name="Hepburn T."/>
            <person name="Howarth C."/>
            <person name="Jen D."/>
            <person name="Larson L."/>
            <person name="Mehta T."/>
            <person name="Neiman D."/>
            <person name="Pearson M."/>
            <person name="Roberts A."/>
            <person name="Saif S."/>
            <person name="Shea T."/>
            <person name="Shenoy N."/>
            <person name="Sisk P."/>
            <person name="Stolte C."/>
            <person name="Sykes S."/>
            <person name="Walk T."/>
            <person name="White J."/>
            <person name="Yandava C."/>
            <person name="Haas B."/>
            <person name="Nusbaum C."/>
            <person name="Birren B."/>
        </authorList>
    </citation>
    <scope>NUCLEOTIDE SEQUENCE [LARGE SCALE GENOMIC DNA]</scope>
    <source>
        <strain evidence="5">R3-111a-1</strain>
    </source>
</reference>
<feature type="compositionally biased region" description="Low complexity" evidence="1">
    <location>
        <begin position="280"/>
        <end position="289"/>
    </location>
</feature>
<name>J3NW97_GAET3</name>
<sequence length="887" mass="94902">MRLEAATVLALAALGWAAPEGTSCALLEGRIGDDLHCRNNIHQTGYTDGAAPATRRILLEGAGGRLVMVASPAQTQFADAIRPRVRDDNQGASERRIEELIDDEWTRISPDERGKWTKNSTKPTDNHESQKSGVGGSSDSTTTTTTSASSSGSTGTATTTTSEESSSTTSSSETATTTSSSESTTTTSLDESQSSRSTWKFSSRKKTKTPTASKTINPSLTSKPTASTIYSSTRTSTRKTRTPLYNHTISTTSPRTNVTTTLSPASRTTATTAHTRKSRTTTTKTLDPTRTRTRTLSPIFSTRPTTRYTNPWPRPTQAVDPYNDDEEEDEYYLYGDTYEDWELVAPPLAPPHASNPRIGGHRPAPSKVVNPGSVDDWEAIAKNPPPSIPANLPMENGSQRPVVNSELGVNGDSRWQAAPPAVNAPARAGIASPWPAVVPGTKNRGGHNRPGGNGFQPPSPPILKPQRKAPTYGPPHTPPQWQATQLFPGKLAQGSESESRRTGKPGSFGNDMVDLGTPGSGRTNIPDSTPGTKFPWSTPENSSPSRELPLGDKYNSDPSHQSRPSPDLPAGKLAQEDMPAEGRPSRKLGAGTQVPWRLPVGRPAQGVIVDGRPGPNRKPGAGAAHAVPAQDPKGKALQLNGRPQWSHSAEPESQQSSRKQKIPGVPNVPVGSLPVTPSQGAKTSPQVPDFVRGPGPAPTQNPGGLDLLSNALPIADQRPNHHVPENSPGKVPVGQQDRVSSTPESDPGQKKQSPWEPPNLAGDKKKPQGINRPAKPSHGILGVSSIPVPTISTNRQTGEKTSEKDQEEWDVFVHPATGKKIYTGGGGSPKDEGTKPKGGQATDNMTQSGRYRRRVRGARAEKQDSWRRSERQSRHRRRSRSRGELIG</sequence>
<feature type="compositionally biased region" description="Polar residues" evidence="1">
    <location>
        <begin position="520"/>
        <end position="531"/>
    </location>
</feature>
<feature type="chain" id="PRO_5015094543" evidence="2">
    <location>
        <begin position="18"/>
        <end position="887"/>
    </location>
</feature>
<dbReference type="Proteomes" id="UP000006039">
    <property type="component" value="Unassembled WGS sequence"/>
</dbReference>
<evidence type="ECO:0000256" key="1">
    <source>
        <dbReference type="SAM" id="MobiDB-lite"/>
    </source>
</evidence>
<dbReference type="AlphaFoldDB" id="J3NW97"/>
<dbReference type="RefSeq" id="XP_009221629.1">
    <property type="nucleotide sequence ID" value="XM_009223365.1"/>
</dbReference>
<protein>
    <submittedName>
        <fullName evidence="3 4">Uncharacterized protein</fullName>
    </submittedName>
</protein>
<feature type="signal peptide" evidence="2">
    <location>
        <begin position="1"/>
        <end position="17"/>
    </location>
</feature>
<organism evidence="3">
    <name type="scientific">Gaeumannomyces tritici (strain R3-111a-1)</name>
    <name type="common">Wheat and barley take-all root rot fungus</name>
    <name type="synonym">Gaeumannomyces graminis var. tritici</name>
    <dbReference type="NCBI Taxonomy" id="644352"/>
    <lineage>
        <taxon>Eukaryota</taxon>
        <taxon>Fungi</taxon>
        <taxon>Dikarya</taxon>
        <taxon>Ascomycota</taxon>
        <taxon>Pezizomycotina</taxon>
        <taxon>Sordariomycetes</taxon>
        <taxon>Sordariomycetidae</taxon>
        <taxon>Magnaporthales</taxon>
        <taxon>Magnaporthaceae</taxon>
        <taxon>Gaeumannomyces</taxon>
    </lineage>
</organism>
<proteinExistence type="predicted"/>
<feature type="compositionally biased region" description="Polar residues" evidence="1">
    <location>
        <begin position="675"/>
        <end position="686"/>
    </location>
</feature>
<reference evidence="4" key="5">
    <citation type="submission" date="2018-04" db="UniProtKB">
        <authorList>
            <consortium name="EnsemblFungi"/>
        </authorList>
    </citation>
    <scope>IDENTIFICATION</scope>
    <source>
        <strain evidence="4">R3-111a-1</strain>
    </source>
</reference>
<evidence type="ECO:0000313" key="5">
    <source>
        <dbReference type="Proteomes" id="UP000006039"/>
    </source>
</evidence>
<feature type="region of interest" description="Disordered" evidence="1">
    <location>
        <begin position="301"/>
        <end position="323"/>
    </location>
</feature>
<gene>
    <name evidence="4" type="primary">20346020</name>
    <name evidence="3" type="ORF">GGTG_05562</name>
</gene>
<feature type="compositionally biased region" description="Polar residues" evidence="1">
    <location>
        <begin position="641"/>
        <end position="657"/>
    </location>
</feature>
<evidence type="ECO:0000313" key="4">
    <source>
        <dbReference type="EnsemblFungi" id="EJT75629"/>
    </source>
</evidence>
<evidence type="ECO:0000256" key="2">
    <source>
        <dbReference type="SAM" id="SignalP"/>
    </source>
</evidence>
<accession>J3NW97</accession>
<feature type="compositionally biased region" description="Polar residues" evidence="1">
    <location>
        <begin position="189"/>
        <end position="201"/>
    </location>
</feature>
<feature type="region of interest" description="Disordered" evidence="1">
    <location>
        <begin position="110"/>
        <end position="289"/>
    </location>
</feature>
<dbReference type="EnsemblFungi" id="EJT75629">
    <property type="protein sequence ID" value="EJT75629"/>
    <property type="gene ID" value="GGTG_05562"/>
</dbReference>
<dbReference type="GeneID" id="20346020"/>
<dbReference type="eggNOG" id="ENOG502T7HT">
    <property type="taxonomic scope" value="Eukaryota"/>
</dbReference>
<reference evidence="3" key="2">
    <citation type="submission" date="2010-07" db="EMBL/GenBank/DDBJ databases">
        <authorList>
            <consortium name="The Broad Institute Genome Sequencing Platform"/>
            <consortium name="Broad Institute Genome Sequencing Center for Infectious Disease"/>
            <person name="Ma L.-J."/>
            <person name="Dead R."/>
            <person name="Young S."/>
            <person name="Zeng Q."/>
            <person name="Koehrsen M."/>
            <person name="Alvarado L."/>
            <person name="Berlin A."/>
            <person name="Chapman S.B."/>
            <person name="Chen Z."/>
            <person name="Freedman E."/>
            <person name="Gellesch M."/>
            <person name="Goldberg J."/>
            <person name="Griggs A."/>
            <person name="Gujja S."/>
            <person name="Heilman E.R."/>
            <person name="Heiman D."/>
            <person name="Hepburn T."/>
            <person name="Howarth C."/>
            <person name="Jen D."/>
            <person name="Larson L."/>
            <person name="Mehta T."/>
            <person name="Neiman D."/>
            <person name="Pearson M."/>
            <person name="Roberts A."/>
            <person name="Saif S."/>
            <person name="Shea T."/>
            <person name="Shenoy N."/>
            <person name="Sisk P."/>
            <person name="Stolte C."/>
            <person name="Sykes S."/>
            <person name="Walk T."/>
            <person name="White J."/>
            <person name="Yandava C."/>
            <person name="Haas B."/>
            <person name="Nusbaum C."/>
            <person name="Birren B."/>
        </authorList>
    </citation>
    <scope>NUCLEOTIDE SEQUENCE</scope>
    <source>
        <strain evidence="3">R3-111a-1</strain>
    </source>
</reference>
<dbReference type="HOGENOM" id="CLU_325169_0_0_1"/>
<keyword evidence="5" id="KW-1185">Reference proteome</keyword>
<feature type="compositionally biased region" description="Low complexity" evidence="1">
    <location>
        <begin position="137"/>
        <end position="188"/>
    </location>
</feature>
<feature type="region of interest" description="Disordered" evidence="1">
    <location>
        <begin position="386"/>
        <end position="887"/>
    </location>
</feature>
<feature type="compositionally biased region" description="Low complexity" evidence="1">
    <location>
        <begin position="417"/>
        <end position="428"/>
    </location>
</feature>
<feature type="compositionally biased region" description="Polar residues" evidence="1">
    <location>
        <begin position="209"/>
        <end position="224"/>
    </location>
</feature>